<reference evidence="1 2" key="1">
    <citation type="submission" date="2019-07" db="EMBL/GenBank/DDBJ databases">
        <title>Annotation for the trematode Paragonimus westermani.</title>
        <authorList>
            <person name="Choi Y.-J."/>
        </authorList>
    </citation>
    <scope>NUCLEOTIDE SEQUENCE [LARGE SCALE GENOMIC DNA]</scope>
    <source>
        <strain evidence="1">180907_Pwestermani</strain>
    </source>
</reference>
<dbReference type="OrthoDB" id="419138at2759"/>
<dbReference type="EMBL" id="JTDF01000486">
    <property type="protein sequence ID" value="KAF8571494.1"/>
    <property type="molecule type" value="Genomic_DNA"/>
</dbReference>
<feature type="non-terminal residue" evidence="1">
    <location>
        <position position="1"/>
    </location>
</feature>
<proteinExistence type="predicted"/>
<dbReference type="Proteomes" id="UP000699462">
    <property type="component" value="Unassembled WGS sequence"/>
</dbReference>
<accession>A0A8T0DWE4</accession>
<protein>
    <submittedName>
        <fullName evidence="1">Uncharacterized protein</fullName>
    </submittedName>
</protein>
<keyword evidence="2" id="KW-1185">Reference proteome</keyword>
<dbReference type="InterPro" id="IPR019170">
    <property type="entry name" value="Meckelin"/>
</dbReference>
<evidence type="ECO:0000313" key="2">
    <source>
        <dbReference type="Proteomes" id="UP000699462"/>
    </source>
</evidence>
<dbReference type="PANTHER" id="PTHR21274">
    <property type="entry name" value="MECKELIN"/>
    <property type="match status" value="1"/>
</dbReference>
<dbReference type="PANTHER" id="PTHR21274:SF0">
    <property type="entry name" value="MECKELIN"/>
    <property type="match status" value="1"/>
</dbReference>
<dbReference type="AlphaFoldDB" id="A0A8T0DWE4"/>
<dbReference type="GO" id="GO:0060271">
    <property type="term" value="P:cilium assembly"/>
    <property type="evidence" value="ECO:0007669"/>
    <property type="project" value="InterPro"/>
</dbReference>
<dbReference type="GO" id="GO:0036038">
    <property type="term" value="C:MKS complex"/>
    <property type="evidence" value="ECO:0007669"/>
    <property type="project" value="InterPro"/>
</dbReference>
<evidence type="ECO:0000313" key="1">
    <source>
        <dbReference type="EMBL" id="KAF8571494.1"/>
    </source>
</evidence>
<organism evidence="1 2">
    <name type="scientific">Paragonimus westermani</name>
    <dbReference type="NCBI Taxonomy" id="34504"/>
    <lineage>
        <taxon>Eukaryota</taxon>
        <taxon>Metazoa</taxon>
        <taxon>Spiralia</taxon>
        <taxon>Lophotrochozoa</taxon>
        <taxon>Platyhelminthes</taxon>
        <taxon>Trematoda</taxon>
        <taxon>Digenea</taxon>
        <taxon>Plagiorchiida</taxon>
        <taxon>Troglotremata</taxon>
        <taxon>Troglotrematidae</taxon>
        <taxon>Paragonimus</taxon>
    </lineage>
</organism>
<sequence>GAYKNLTACQLLANLCTLQLQRRYQLTVASASTCAEFYRLTNERMTTRVGFTSWATDMPWLYYSPTKASTALKDTSITAQYSPKAQVDIRLAAFALDGTFLGFENATEFGQLQLCKDTIGKMQAAFSFGTVYSQEVCITYIHGYCINHVLSVLSCCTTEPNCT</sequence>
<name>A0A8T0DWE4_9TREM</name>
<dbReference type="Pfam" id="PF09773">
    <property type="entry name" value="Meckelin"/>
    <property type="match status" value="1"/>
</dbReference>
<gene>
    <name evidence="1" type="ORF">P879_06363</name>
</gene>
<comment type="caution">
    <text evidence="1">The sequence shown here is derived from an EMBL/GenBank/DDBJ whole genome shotgun (WGS) entry which is preliminary data.</text>
</comment>